<dbReference type="Gene3D" id="3.40.1110.10">
    <property type="entry name" value="Calcium-transporting ATPase, cytoplasmic domain N"/>
    <property type="match status" value="1"/>
</dbReference>
<dbReference type="Pfam" id="PF00702">
    <property type="entry name" value="Hydrolase"/>
    <property type="match status" value="1"/>
</dbReference>
<dbReference type="GO" id="GO:0000166">
    <property type="term" value="F:nucleotide binding"/>
    <property type="evidence" value="ECO:0007669"/>
    <property type="project" value="InterPro"/>
</dbReference>
<proteinExistence type="predicted"/>
<evidence type="ECO:0008006" key="3">
    <source>
        <dbReference type="Google" id="ProtNLM"/>
    </source>
</evidence>
<evidence type="ECO:0000313" key="2">
    <source>
        <dbReference type="Proteomes" id="UP000218231"/>
    </source>
</evidence>
<comment type="caution">
    <text evidence="1">The sequence shown here is derived from an EMBL/GenBank/DDBJ whole genome shotgun (WGS) entry which is preliminary data.</text>
</comment>
<dbReference type="SUPFAM" id="SSF56784">
    <property type="entry name" value="HAD-like"/>
    <property type="match status" value="1"/>
</dbReference>
<reference evidence="1 2" key="1">
    <citation type="journal article" date="2017" name="Curr. Biol.">
        <title>Genome architecture and evolution of a unichromosomal asexual nematode.</title>
        <authorList>
            <person name="Fradin H."/>
            <person name="Zegar C."/>
            <person name="Gutwein M."/>
            <person name="Lucas J."/>
            <person name="Kovtun M."/>
            <person name="Corcoran D."/>
            <person name="Baugh L.R."/>
            <person name="Kiontke K."/>
            <person name="Gunsalus K."/>
            <person name="Fitch D.H."/>
            <person name="Piano F."/>
        </authorList>
    </citation>
    <scope>NUCLEOTIDE SEQUENCE [LARGE SCALE GENOMIC DNA]</scope>
    <source>
        <strain evidence="1">PF1309</strain>
    </source>
</reference>
<gene>
    <name evidence="1" type="ORF">WR25_15129</name>
</gene>
<dbReference type="Gene3D" id="3.40.50.1000">
    <property type="entry name" value="HAD superfamily/HAD-like"/>
    <property type="match status" value="1"/>
</dbReference>
<dbReference type="AlphaFoldDB" id="A0A2A2M5J7"/>
<protein>
    <recommendedName>
        <fullName evidence="3">Cation-transporting P-type ATPase C-terminal domain-containing protein</fullName>
    </recommendedName>
</protein>
<keyword evidence="2" id="KW-1185">Reference proteome</keyword>
<evidence type="ECO:0000313" key="1">
    <source>
        <dbReference type="EMBL" id="PAV93706.1"/>
    </source>
</evidence>
<dbReference type="InterPro" id="IPR023299">
    <property type="entry name" value="ATPase_P-typ_cyto_dom_N"/>
</dbReference>
<accession>A0A2A2M5J7</accession>
<organism evidence="1 2">
    <name type="scientific">Diploscapter pachys</name>
    <dbReference type="NCBI Taxonomy" id="2018661"/>
    <lineage>
        <taxon>Eukaryota</taxon>
        <taxon>Metazoa</taxon>
        <taxon>Ecdysozoa</taxon>
        <taxon>Nematoda</taxon>
        <taxon>Chromadorea</taxon>
        <taxon>Rhabditida</taxon>
        <taxon>Rhabditina</taxon>
        <taxon>Rhabditomorpha</taxon>
        <taxon>Rhabditoidea</taxon>
        <taxon>Rhabditidae</taxon>
        <taxon>Diploscapter</taxon>
    </lineage>
</organism>
<dbReference type="InterPro" id="IPR036412">
    <property type="entry name" value="HAD-like_sf"/>
</dbReference>
<dbReference type="Proteomes" id="UP000218231">
    <property type="component" value="Unassembled WGS sequence"/>
</dbReference>
<dbReference type="InterPro" id="IPR023214">
    <property type="entry name" value="HAD_sf"/>
</dbReference>
<name>A0A2A2M5J7_9BILA</name>
<sequence>MLASQRLRIGQATFVCALSGAEVPTVPEPHGQWLLLGDRQGPLAWFGLDDHLRDDAQDLVTACKARGWSTLLLSGDSSPMVAQVAAQLGIDQAAKGARC</sequence>
<dbReference type="EMBL" id="LIAE01004669">
    <property type="protein sequence ID" value="PAV93706.1"/>
    <property type="molecule type" value="Genomic_DNA"/>
</dbReference>